<evidence type="ECO:0000256" key="2">
    <source>
        <dbReference type="ARBA" id="ARBA00008320"/>
    </source>
</evidence>
<dbReference type="PROSITE" id="PS00972">
    <property type="entry name" value="USP_1"/>
    <property type="match status" value="1"/>
</dbReference>
<dbReference type="InterPro" id="IPR028889">
    <property type="entry name" value="USP"/>
</dbReference>
<dbReference type="InterPro" id="IPR029063">
    <property type="entry name" value="SAM-dependent_MTases_sf"/>
</dbReference>
<dbReference type="InterPro" id="IPR017423">
    <property type="entry name" value="TRM6"/>
</dbReference>
<dbReference type="Gene3D" id="3.40.50.150">
    <property type="entry name" value="Vaccinia Virus protein VP39"/>
    <property type="match status" value="1"/>
</dbReference>
<name>A0AAW1QJV8_9CHLO</name>
<evidence type="ECO:0000256" key="4">
    <source>
        <dbReference type="ARBA" id="ARBA00021704"/>
    </source>
</evidence>
<keyword evidence="11" id="KW-1185">Reference proteome</keyword>
<sequence>MSPEPGQQAGLSALYQQGLVPLRRVVFVPQQHPDVVQVPDNIDLIRLNGAKVQDMPALPRAPERPRARNGFTELFKEEDVRLGWATVRKTGAGLRNLGNTCFMNSVLQCLTHTPPLAEVLLSPRPLASSNARCNAGVAGQVGLRALAATQELVTRSLQHRVHVIPPLQHARGLRQICSSFRTGRQEDAHEYLVGLLDAMHEGVLAGVHPRPPRETAETSFIYRIFAGRLRSQVKCCECGYESNTLENFLFLSLEVTRAASLERALQRFTSCETLDHENKYRCPRQGCKVRATKQITINAAPNVLVVHLKRFEYSLYGHKISKKVDFDTRLDLAPYMSDRRGDAQPYELFGVLVHAGHSVHSGHYYCFVRAANGLWHQCDDHQVKQVSERIVLAQKAYILMHASPTRGAVAEDADTLGGEDAGLRRSRHMVGAVLLPAPGSPLEARGRSWMRLQRTLHHNTCVLEQRLRSGALNPLEGPSREALSVPNGSPAASRPAGIGGRDGSPVGGAAATDSTVSRSGVGGGLGSVLGKKPGLVHDGSGRNNANGGGGGGGSGSGPGGGGGSKRTSNPAAVRAFLQGAAGGGATGAAGVARWETADAAAVRVADQLLRAEAPCKRERDEWDEEYDRGRLKKSTIRLGDWVILDINRDKVFCIKLKRGGTVKMGNVFCAVDPIIGAKWGSQFTVDANSALVRCQRECETAADWAAASAGEGRDNSVLVDAGEANQRLSTGEIDAMKAAGMAGKDILEAVVANSATFDTKTLFSQDKYRRKKAKKYMASVTAVRPSAHALAEAHFGRGGPGRTGALRADALTLLLAFANVGAGARVLLADGCGGLVAGAVAERLGGHGTVVCAHADARPPPLDVLHQFNLRGCGAAAAVTVAPLAALESAAAEAVLAVQRVIAAAAEAEAASAASRAETALAEAAGAAVLAEPAAKRARVESQACAEPGAPAAAPDAEVSGAPQTTLAEAAGAAVLSAPDAAAAPAAANGAQPPVGTASSEAAPPKDLEDGPAAGGGRGRGRGKKEQGRGLKGRGRGAGTQRDSGLPAAVLAAVRAGFDSCILASPGVHPGALLQRVLPLLAPSASIAVWCPFLQPLADAMQELQTKQQATALSLQECFWRESQVLPGRTHPTMTMSATGGYLLSATKVQLS</sequence>
<dbReference type="Gene3D" id="3.90.70.10">
    <property type="entry name" value="Cysteine proteinases"/>
    <property type="match status" value="1"/>
</dbReference>
<evidence type="ECO:0000313" key="11">
    <source>
        <dbReference type="Proteomes" id="UP001445335"/>
    </source>
</evidence>
<feature type="compositionally biased region" description="Gly residues" evidence="8">
    <location>
        <begin position="497"/>
        <end position="506"/>
    </location>
</feature>
<dbReference type="PANTHER" id="PTHR12945:SF0">
    <property type="entry name" value="TRNA (ADENINE(58)-N(1))-METHYLTRANSFERASE NON-CATALYTIC SUBUNIT TRM6"/>
    <property type="match status" value="1"/>
</dbReference>
<feature type="compositionally biased region" description="Gly residues" evidence="8">
    <location>
        <begin position="546"/>
        <end position="564"/>
    </location>
</feature>
<feature type="region of interest" description="Disordered" evidence="8">
    <location>
        <begin position="472"/>
        <end position="569"/>
    </location>
</feature>
<dbReference type="GO" id="GO:0005634">
    <property type="term" value="C:nucleus"/>
    <property type="evidence" value="ECO:0007669"/>
    <property type="project" value="UniProtKB-SubCell"/>
</dbReference>
<evidence type="ECO:0000256" key="7">
    <source>
        <dbReference type="ARBA" id="ARBA00032319"/>
    </source>
</evidence>
<reference evidence="10 11" key="1">
    <citation type="journal article" date="2024" name="Nat. Commun.">
        <title>Phylogenomics reveals the evolutionary origins of lichenization in chlorophyte algae.</title>
        <authorList>
            <person name="Puginier C."/>
            <person name="Libourel C."/>
            <person name="Otte J."/>
            <person name="Skaloud P."/>
            <person name="Haon M."/>
            <person name="Grisel S."/>
            <person name="Petersen M."/>
            <person name="Berrin J.G."/>
            <person name="Delaux P.M."/>
            <person name="Dal Grande F."/>
            <person name="Keller J."/>
        </authorList>
    </citation>
    <scope>NUCLEOTIDE SEQUENCE [LARGE SCALE GENOMIC DNA]</scope>
    <source>
        <strain evidence="10 11">SAG 245.80</strain>
    </source>
</reference>
<evidence type="ECO:0000256" key="3">
    <source>
        <dbReference type="ARBA" id="ARBA00009085"/>
    </source>
</evidence>
<dbReference type="EMBL" id="JALJOU010000098">
    <property type="protein sequence ID" value="KAK9821716.1"/>
    <property type="molecule type" value="Genomic_DNA"/>
</dbReference>
<organism evidence="10 11">
    <name type="scientific">Elliptochloris bilobata</name>
    <dbReference type="NCBI Taxonomy" id="381761"/>
    <lineage>
        <taxon>Eukaryota</taxon>
        <taxon>Viridiplantae</taxon>
        <taxon>Chlorophyta</taxon>
        <taxon>core chlorophytes</taxon>
        <taxon>Trebouxiophyceae</taxon>
        <taxon>Trebouxiophyceae incertae sedis</taxon>
        <taxon>Elliptochloris clade</taxon>
        <taxon>Elliptochloris</taxon>
    </lineage>
</organism>
<comment type="similarity">
    <text evidence="2">Belongs to the TRM6/GCD10 family.</text>
</comment>
<keyword evidence="5" id="KW-0819">tRNA processing</keyword>
<dbReference type="InterPro" id="IPR018200">
    <property type="entry name" value="USP_CS"/>
</dbReference>
<dbReference type="GO" id="GO:0004843">
    <property type="term" value="F:cysteine-type deubiquitinase activity"/>
    <property type="evidence" value="ECO:0007669"/>
    <property type="project" value="InterPro"/>
</dbReference>
<comment type="caution">
    <text evidence="10">The sequence shown here is derived from an EMBL/GenBank/DDBJ whole genome shotgun (WGS) entry which is preliminary data.</text>
</comment>
<evidence type="ECO:0000256" key="6">
    <source>
        <dbReference type="ARBA" id="ARBA00023242"/>
    </source>
</evidence>
<dbReference type="Pfam" id="PF04189">
    <property type="entry name" value="Gcd10p"/>
    <property type="match status" value="1"/>
</dbReference>
<evidence type="ECO:0000256" key="8">
    <source>
        <dbReference type="SAM" id="MobiDB-lite"/>
    </source>
</evidence>
<dbReference type="Gene3D" id="3.10.330.20">
    <property type="match status" value="1"/>
</dbReference>
<evidence type="ECO:0000313" key="10">
    <source>
        <dbReference type="EMBL" id="KAK9821716.1"/>
    </source>
</evidence>
<feature type="domain" description="USP" evidence="9">
    <location>
        <begin position="92"/>
        <end position="404"/>
    </location>
</feature>
<proteinExistence type="inferred from homology"/>
<dbReference type="PROSITE" id="PS50235">
    <property type="entry name" value="USP_3"/>
    <property type="match status" value="1"/>
</dbReference>
<evidence type="ECO:0000256" key="5">
    <source>
        <dbReference type="ARBA" id="ARBA00022694"/>
    </source>
</evidence>
<keyword evidence="6" id="KW-0539">Nucleus</keyword>
<dbReference type="PROSITE" id="PS00973">
    <property type="entry name" value="USP_2"/>
    <property type="match status" value="1"/>
</dbReference>
<feature type="region of interest" description="Disordered" evidence="8">
    <location>
        <begin position="985"/>
        <end position="1044"/>
    </location>
</feature>
<dbReference type="GO" id="GO:0016579">
    <property type="term" value="P:protein deubiquitination"/>
    <property type="evidence" value="ECO:0007669"/>
    <property type="project" value="InterPro"/>
</dbReference>
<accession>A0AAW1QJV8</accession>
<dbReference type="InterPro" id="IPR038765">
    <property type="entry name" value="Papain-like_cys_pep_sf"/>
</dbReference>
<dbReference type="Proteomes" id="UP001445335">
    <property type="component" value="Unassembled WGS sequence"/>
</dbReference>
<feature type="compositionally biased region" description="Low complexity" evidence="8">
    <location>
        <begin position="985"/>
        <end position="994"/>
    </location>
</feature>
<evidence type="ECO:0000259" key="9">
    <source>
        <dbReference type="PROSITE" id="PS50235"/>
    </source>
</evidence>
<dbReference type="GO" id="GO:0031515">
    <property type="term" value="C:tRNA (m1A) methyltransferase complex"/>
    <property type="evidence" value="ECO:0007669"/>
    <property type="project" value="InterPro"/>
</dbReference>
<gene>
    <name evidence="10" type="ORF">WJX81_002522</name>
</gene>
<comment type="subcellular location">
    <subcellularLocation>
        <location evidence="1">Nucleus</location>
    </subcellularLocation>
</comment>
<dbReference type="InterPro" id="IPR001394">
    <property type="entry name" value="Peptidase_C19_UCH"/>
</dbReference>
<dbReference type="Pfam" id="PF00443">
    <property type="entry name" value="UCH"/>
    <property type="match status" value="1"/>
</dbReference>
<dbReference type="PANTHER" id="PTHR12945">
    <property type="entry name" value="TRANSLATION INITIATION FACTOR EIF3-RELATED"/>
    <property type="match status" value="1"/>
</dbReference>
<dbReference type="GO" id="GO:0030488">
    <property type="term" value="P:tRNA methylation"/>
    <property type="evidence" value="ECO:0007669"/>
    <property type="project" value="InterPro"/>
</dbReference>
<evidence type="ECO:0000256" key="1">
    <source>
        <dbReference type="ARBA" id="ARBA00004123"/>
    </source>
</evidence>
<comment type="similarity">
    <text evidence="3">Belongs to the peptidase C19 family.</text>
</comment>
<protein>
    <recommendedName>
        <fullName evidence="4">tRNA (adenine(58)-N(1))-methyltransferase non-catalytic subunit TRM6</fullName>
    </recommendedName>
    <alternativeName>
        <fullName evidence="7">tRNA(m1A58)-methyltransferase subunit TRM6</fullName>
    </alternativeName>
</protein>
<dbReference type="AlphaFoldDB" id="A0AAW1QJV8"/>
<dbReference type="SUPFAM" id="SSF54001">
    <property type="entry name" value="Cysteine proteinases"/>
    <property type="match status" value="1"/>
</dbReference>